<dbReference type="SUPFAM" id="SSF57783">
    <property type="entry name" value="Zinc beta-ribbon"/>
    <property type="match status" value="1"/>
</dbReference>
<evidence type="ECO:0000313" key="15">
    <source>
        <dbReference type="EMBL" id="MFD2113800.1"/>
    </source>
</evidence>
<feature type="zinc finger region" description="CHC2-type" evidence="12">
    <location>
        <begin position="40"/>
        <end position="64"/>
    </location>
</feature>
<dbReference type="Proteomes" id="UP001597337">
    <property type="component" value="Unassembled WGS sequence"/>
</dbReference>
<keyword evidence="8 12" id="KW-0862">Zinc</keyword>
<dbReference type="Pfam" id="PF13155">
    <property type="entry name" value="Toprim_2"/>
    <property type="match status" value="1"/>
</dbReference>
<organism evidence="15 16">
    <name type="scientific">Thiorhodococcus fuscus</name>
    <dbReference type="NCBI Taxonomy" id="527200"/>
    <lineage>
        <taxon>Bacteria</taxon>
        <taxon>Pseudomonadati</taxon>
        <taxon>Pseudomonadota</taxon>
        <taxon>Gammaproteobacteria</taxon>
        <taxon>Chromatiales</taxon>
        <taxon>Chromatiaceae</taxon>
        <taxon>Thiorhodococcus</taxon>
    </lineage>
</organism>
<dbReference type="Pfam" id="PF08275">
    <property type="entry name" value="DNAG_N"/>
    <property type="match status" value="1"/>
</dbReference>
<comment type="similarity">
    <text evidence="12">Belongs to the DnaG primase family.</text>
</comment>
<feature type="compositionally biased region" description="Basic and acidic residues" evidence="13">
    <location>
        <begin position="564"/>
        <end position="586"/>
    </location>
</feature>
<keyword evidence="4 12" id="KW-0548">Nucleotidyltransferase</keyword>
<dbReference type="SMART" id="SM00766">
    <property type="entry name" value="DnaG_DnaB_bind"/>
    <property type="match status" value="1"/>
</dbReference>
<evidence type="ECO:0000256" key="7">
    <source>
        <dbReference type="ARBA" id="ARBA00022771"/>
    </source>
</evidence>
<protein>
    <recommendedName>
        <fullName evidence="12">DNA primase</fullName>
        <ecNumber evidence="12">2.7.7.101</ecNumber>
    </recommendedName>
</protein>
<dbReference type="SUPFAM" id="SSF56731">
    <property type="entry name" value="DNA primase core"/>
    <property type="match status" value="1"/>
</dbReference>
<feature type="region of interest" description="Disordered" evidence="13">
    <location>
        <begin position="418"/>
        <end position="437"/>
    </location>
</feature>
<comment type="subunit">
    <text evidence="12">Monomer. Interacts with DnaB.</text>
</comment>
<dbReference type="InterPro" id="IPR006295">
    <property type="entry name" value="DNA_primase_DnaG"/>
</dbReference>
<dbReference type="NCBIfam" id="TIGR01391">
    <property type="entry name" value="dnaG"/>
    <property type="match status" value="1"/>
</dbReference>
<evidence type="ECO:0000256" key="12">
    <source>
        <dbReference type="HAMAP-Rule" id="MF_00974"/>
    </source>
</evidence>
<dbReference type="InterPro" id="IPR013264">
    <property type="entry name" value="DNAG_N"/>
</dbReference>
<dbReference type="Gene3D" id="3.90.980.10">
    <property type="entry name" value="DNA primase, catalytic core, N-terminal domain"/>
    <property type="match status" value="1"/>
</dbReference>
<gene>
    <name evidence="12 15" type="primary">dnaG</name>
    <name evidence="15" type="ORF">ACFSJC_18280</name>
</gene>
<evidence type="ECO:0000256" key="4">
    <source>
        <dbReference type="ARBA" id="ARBA00022695"/>
    </source>
</evidence>
<dbReference type="InterPro" id="IPR006171">
    <property type="entry name" value="TOPRIM_dom"/>
</dbReference>
<keyword evidence="7 12" id="KW-0863">Zinc-finger</keyword>
<reference evidence="16" key="1">
    <citation type="journal article" date="2019" name="Int. J. Syst. Evol. Microbiol.">
        <title>The Global Catalogue of Microorganisms (GCM) 10K type strain sequencing project: providing services to taxonomists for standard genome sequencing and annotation.</title>
        <authorList>
            <consortium name="The Broad Institute Genomics Platform"/>
            <consortium name="The Broad Institute Genome Sequencing Center for Infectious Disease"/>
            <person name="Wu L."/>
            <person name="Ma J."/>
        </authorList>
    </citation>
    <scope>NUCLEOTIDE SEQUENCE [LARGE SCALE GENOMIC DNA]</scope>
    <source>
        <strain evidence="16">KACC 12597</strain>
    </source>
</reference>
<keyword evidence="1 12" id="KW-0240">DNA-directed RNA polymerase</keyword>
<evidence type="ECO:0000256" key="9">
    <source>
        <dbReference type="ARBA" id="ARBA00022842"/>
    </source>
</evidence>
<dbReference type="Gene3D" id="1.20.50.20">
    <property type="entry name" value="DnaG, RNA polymerase domain, helical bundle"/>
    <property type="match status" value="1"/>
</dbReference>
<evidence type="ECO:0000256" key="2">
    <source>
        <dbReference type="ARBA" id="ARBA00022515"/>
    </source>
</evidence>
<name>A0ABW4YDM7_9GAMM</name>
<comment type="cofactor">
    <cofactor evidence="12">
        <name>Zn(2+)</name>
        <dbReference type="ChEBI" id="CHEBI:29105"/>
    </cofactor>
    <text evidence="12">Binds 1 zinc ion per monomer.</text>
</comment>
<evidence type="ECO:0000313" key="16">
    <source>
        <dbReference type="Proteomes" id="UP001597337"/>
    </source>
</evidence>
<dbReference type="Gene3D" id="1.10.860.10">
    <property type="entry name" value="DNAb Helicase, Chain A"/>
    <property type="match status" value="1"/>
</dbReference>
<evidence type="ECO:0000256" key="6">
    <source>
        <dbReference type="ARBA" id="ARBA00022723"/>
    </source>
</evidence>
<dbReference type="PROSITE" id="PS50880">
    <property type="entry name" value="TOPRIM"/>
    <property type="match status" value="1"/>
</dbReference>
<keyword evidence="11 12" id="KW-0804">Transcription</keyword>
<dbReference type="InterPro" id="IPR002694">
    <property type="entry name" value="Znf_CHC2"/>
</dbReference>
<sequence length="586" mass="65064">MAGRIPPEFIDDLLARTDIVDLVGSRLQLRKAGKDYQARCPFHDEKTPSFTVSPDKQFYHCFGCGAHGSAIGFLMEYDRLPFREAVEELAQRAGVPVPDAGDAVPAGPDHGPLYALLERAATLYREQLRDVQRAGRAVEYLKSRGLTGEIAAAFDLGYAPPRHDFLMSTLGATAEQRERLMTVGLLAESDGRRYDRFRDRVMFPIRDRRGRVIGFGGRLLGDGKPKYLNSPETPLFRKGRELYGLFEAQKANRKLGSLLIVEGYLDVIALAQFGITNAVATLGTATTADHLQQLLRTVPELVFCFDGDRAGRSAAWKALETALPLVTGHQSIRFLFLPEGEDPDTLVRAQGAEGMHRLVDGAIPLSEFLFDHLTEQVDMTSIDGRARLGNLAKPLLDRMPVGLYRDLVANRIANLTGLTSTPTPKSRSTGRRGSVASQRPMRLSLVAQAIALLLDHPELVTRVVEQADDRWRRSSNPGIDVLAELLNMLSAAPGLTKAALLERWREHRHFAYLQRLSVDSFLRDIAEEDVGAELIGALGRLSEEAVKAEHSRRFNLRSTTDWSPEERARLEQEARVARRRGEDSAD</sequence>
<feature type="domain" description="Toprim" evidence="14">
    <location>
        <begin position="256"/>
        <end position="338"/>
    </location>
</feature>
<feature type="compositionally biased region" description="Polar residues" evidence="13">
    <location>
        <begin position="418"/>
        <end position="427"/>
    </location>
</feature>
<dbReference type="InterPro" id="IPR037068">
    <property type="entry name" value="DNA_primase_core_N_sf"/>
</dbReference>
<evidence type="ECO:0000256" key="11">
    <source>
        <dbReference type="ARBA" id="ARBA00023163"/>
    </source>
</evidence>
<dbReference type="SMART" id="SM00400">
    <property type="entry name" value="ZnF_CHCC"/>
    <property type="match status" value="1"/>
</dbReference>
<keyword evidence="6 12" id="KW-0479">Metal-binding</keyword>
<dbReference type="InterPro" id="IPR013173">
    <property type="entry name" value="DNA_primase_DnaG_DnaB-bd_dom"/>
</dbReference>
<keyword evidence="2 12" id="KW-0639">Primosome</keyword>
<evidence type="ECO:0000256" key="3">
    <source>
        <dbReference type="ARBA" id="ARBA00022679"/>
    </source>
</evidence>
<evidence type="ECO:0000256" key="1">
    <source>
        <dbReference type="ARBA" id="ARBA00022478"/>
    </source>
</evidence>
<keyword evidence="16" id="KW-1185">Reference proteome</keyword>
<dbReference type="PANTHER" id="PTHR30313:SF2">
    <property type="entry name" value="DNA PRIMASE"/>
    <property type="match status" value="1"/>
</dbReference>
<dbReference type="Pfam" id="PF08278">
    <property type="entry name" value="DnaG_DnaB_bind"/>
    <property type="match status" value="1"/>
</dbReference>
<evidence type="ECO:0000259" key="14">
    <source>
        <dbReference type="PROSITE" id="PS50880"/>
    </source>
</evidence>
<feature type="region of interest" description="Disordered" evidence="13">
    <location>
        <begin position="562"/>
        <end position="586"/>
    </location>
</feature>
<dbReference type="Pfam" id="PF01807">
    <property type="entry name" value="Zn_ribbon_DnaG"/>
    <property type="match status" value="1"/>
</dbReference>
<dbReference type="Gene3D" id="3.90.580.10">
    <property type="entry name" value="Zinc finger, CHC2-type domain"/>
    <property type="match status" value="1"/>
</dbReference>
<keyword evidence="10 12" id="KW-0238">DNA-binding</keyword>
<comment type="caution">
    <text evidence="15">The sequence shown here is derived from an EMBL/GenBank/DDBJ whole genome shotgun (WGS) entry which is preliminary data.</text>
</comment>
<dbReference type="EC" id="2.7.7.101" evidence="12"/>
<keyword evidence="3 12" id="KW-0808">Transferase</keyword>
<keyword evidence="5 12" id="KW-0235">DNA replication</keyword>
<comment type="catalytic activity">
    <reaction evidence="12">
        <text>ssDNA + n NTP = ssDNA/pppN(pN)n-1 hybrid + (n-1) diphosphate.</text>
        <dbReference type="EC" id="2.7.7.101"/>
    </reaction>
</comment>
<proteinExistence type="inferred from homology"/>
<keyword evidence="9" id="KW-0460">Magnesium</keyword>
<dbReference type="HAMAP" id="MF_00974">
    <property type="entry name" value="DNA_primase_DnaG"/>
    <property type="match status" value="1"/>
</dbReference>
<evidence type="ECO:0000256" key="10">
    <source>
        <dbReference type="ARBA" id="ARBA00023125"/>
    </source>
</evidence>
<evidence type="ECO:0000256" key="8">
    <source>
        <dbReference type="ARBA" id="ARBA00022833"/>
    </source>
</evidence>
<dbReference type="RefSeq" id="WP_386028633.1">
    <property type="nucleotide sequence ID" value="NZ_JBHUHX010000058.1"/>
</dbReference>
<dbReference type="InterPro" id="IPR016136">
    <property type="entry name" value="DNA_helicase_N/primase_C"/>
</dbReference>
<comment type="domain">
    <text evidence="12">Contains an N-terminal zinc-binding domain, a central core domain that contains the primase activity, and a C-terminal DnaB-binding domain.</text>
</comment>
<evidence type="ECO:0000256" key="5">
    <source>
        <dbReference type="ARBA" id="ARBA00022705"/>
    </source>
</evidence>
<dbReference type="InterPro" id="IPR034151">
    <property type="entry name" value="TOPRIM_DnaG_bac"/>
</dbReference>
<dbReference type="SMART" id="SM00493">
    <property type="entry name" value="TOPRIM"/>
    <property type="match status" value="1"/>
</dbReference>
<dbReference type="PANTHER" id="PTHR30313">
    <property type="entry name" value="DNA PRIMASE"/>
    <property type="match status" value="1"/>
</dbReference>
<dbReference type="SUPFAM" id="SSF117023">
    <property type="entry name" value="DNA primase DnaG, C-terminal domain"/>
    <property type="match status" value="1"/>
</dbReference>
<comment type="function">
    <text evidence="12">RNA polymerase that catalyzes the synthesis of short RNA molecules used as primers for DNA polymerase during DNA replication.</text>
</comment>
<dbReference type="InterPro" id="IPR030846">
    <property type="entry name" value="DnaG_bac"/>
</dbReference>
<dbReference type="InterPro" id="IPR036977">
    <property type="entry name" value="DNA_primase_Znf_CHC2"/>
</dbReference>
<dbReference type="Gene3D" id="3.40.1360.10">
    <property type="match status" value="1"/>
</dbReference>
<dbReference type="Pfam" id="PF10410">
    <property type="entry name" value="DnaB_bind"/>
    <property type="match status" value="1"/>
</dbReference>
<evidence type="ECO:0000256" key="13">
    <source>
        <dbReference type="SAM" id="MobiDB-lite"/>
    </source>
</evidence>
<accession>A0ABW4YDM7</accession>
<dbReference type="InterPro" id="IPR019475">
    <property type="entry name" value="DNA_primase_DnaB-bd"/>
</dbReference>
<dbReference type="CDD" id="cd03364">
    <property type="entry name" value="TOPRIM_DnaG_primases"/>
    <property type="match status" value="1"/>
</dbReference>
<dbReference type="EMBL" id="JBHUHX010000058">
    <property type="protein sequence ID" value="MFD2113800.1"/>
    <property type="molecule type" value="Genomic_DNA"/>
</dbReference>
<dbReference type="InterPro" id="IPR050219">
    <property type="entry name" value="DnaG_primase"/>
</dbReference>